<dbReference type="SUPFAM" id="SSF50370">
    <property type="entry name" value="Ricin B-like lectins"/>
    <property type="match status" value="1"/>
</dbReference>
<dbReference type="EMBL" id="KN839164">
    <property type="protein sequence ID" value="KIJ90521.1"/>
    <property type="molecule type" value="Genomic_DNA"/>
</dbReference>
<dbReference type="AlphaFoldDB" id="A0A0C9WYW8"/>
<reference evidence="1 2" key="1">
    <citation type="submission" date="2014-04" db="EMBL/GenBank/DDBJ databases">
        <authorList>
            <consortium name="DOE Joint Genome Institute"/>
            <person name="Kuo A."/>
            <person name="Kohler A."/>
            <person name="Nagy L.G."/>
            <person name="Floudas D."/>
            <person name="Copeland A."/>
            <person name="Barry K.W."/>
            <person name="Cichocki N."/>
            <person name="Veneault-Fourrey C."/>
            <person name="LaButti K."/>
            <person name="Lindquist E.A."/>
            <person name="Lipzen A."/>
            <person name="Lundell T."/>
            <person name="Morin E."/>
            <person name="Murat C."/>
            <person name="Sun H."/>
            <person name="Tunlid A."/>
            <person name="Henrissat B."/>
            <person name="Grigoriev I.V."/>
            <person name="Hibbett D.S."/>
            <person name="Martin F."/>
            <person name="Nordberg H.P."/>
            <person name="Cantor M.N."/>
            <person name="Hua S.X."/>
        </authorList>
    </citation>
    <scope>NUCLEOTIDE SEQUENCE [LARGE SCALE GENOMIC DNA]</scope>
    <source>
        <strain evidence="1 2">LaAM-08-1</strain>
    </source>
</reference>
<name>A0A0C9WYW8_9AGAR</name>
<reference evidence="2" key="2">
    <citation type="submission" date="2015-01" db="EMBL/GenBank/DDBJ databases">
        <title>Evolutionary Origins and Diversification of the Mycorrhizal Mutualists.</title>
        <authorList>
            <consortium name="DOE Joint Genome Institute"/>
            <consortium name="Mycorrhizal Genomics Consortium"/>
            <person name="Kohler A."/>
            <person name="Kuo A."/>
            <person name="Nagy L.G."/>
            <person name="Floudas D."/>
            <person name="Copeland A."/>
            <person name="Barry K.W."/>
            <person name="Cichocki N."/>
            <person name="Veneault-Fourrey C."/>
            <person name="LaButti K."/>
            <person name="Lindquist E.A."/>
            <person name="Lipzen A."/>
            <person name="Lundell T."/>
            <person name="Morin E."/>
            <person name="Murat C."/>
            <person name="Riley R."/>
            <person name="Ohm R."/>
            <person name="Sun H."/>
            <person name="Tunlid A."/>
            <person name="Henrissat B."/>
            <person name="Grigoriev I.V."/>
            <person name="Hibbett D.S."/>
            <person name="Martin F."/>
        </authorList>
    </citation>
    <scope>NUCLEOTIDE SEQUENCE [LARGE SCALE GENOMIC DNA]</scope>
    <source>
        <strain evidence="2">LaAM-08-1</strain>
    </source>
</reference>
<gene>
    <name evidence="1" type="ORF">K443DRAFT_15155</name>
</gene>
<proteinExistence type="predicted"/>
<evidence type="ECO:0008006" key="3">
    <source>
        <dbReference type="Google" id="ProtNLM"/>
    </source>
</evidence>
<dbReference type="Gene3D" id="2.80.10.50">
    <property type="match status" value="1"/>
</dbReference>
<sequence length="120" mass="13440">MAIESAVYKITSARSGLFISLENGDPRGNFVVKPENSDPSKSDNYQKWAVVHQSDGIYTFKSLIEDFEGIAIPDSKKPYARNSKDDKSVTCSGVMFLLSDAMARPGSLYSRRYNRRVHNV</sequence>
<dbReference type="Proteomes" id="UP000054477">
    <property type="component" value="Unassembled WGS sequence"/>
</dbReference>
<evidence type="ECO:0000313" key="2">
    <source>
        <dbReference type="Proteomes" id="UP000054477"/>
    </source>
</evidence>
<dbReference type="HOGENOM" id="CLU_2050047_0_0_1"/>
<evidence type="ECO:0000313" key="1">
    <source>
        <dbReference type="EMBL" id="KIJ90521.1"/>
    </source>
</evidence>
<protein>
    <recommendedName>
        <fullName evidence="3">Ricin B lectin domain-containing protein</fullName>
    </recommendedName>
</protein>
<organism evidence="1 2">
    <name type="scientific">Laccaria amethystina LaAM-08-1</name>
    <dbReference type="NCBI Taxonomy" id="1095629"/>
    <lineage>
        <taxon>Eukaryota</taxon>
        <taxon>Fungi</taxon>
        <taxon>Dikarya</taxon>
        <taxon>Basidiomycota</taxon>
        <taxon>Agaricomycotina</taxon>
        <taxon>Agaricomycetes</taxon>
        <taxon>Agaricomycetidae</taxon>
        <taxon>Agaricales</taxon>
        <taxon>Agaricineae</taxon>
        <taxon>Hydnangiaceae</taxon>
        <taxon>Laccaria</taxon>
    </lineage>
</organism>
<keyword evidence="2" id="KW-1185">Reference proteome</keyword>
<dbReference type="InterPro" id="IPR035992">
    <property type="entry name" value="Ricin_B-like_lectins"/>
</dbReference>
<accession>A0A0C9WYW8</accession>